<keyword evidence="4" id="KW-1185">Reference proteome</keyword>
<dbReference type="Proteomes" id="UP000192656">
    <property type="component" value="Unassembled WGS sequence"/>
</dbReference>
<evidence type="ECO:0000313" key="4">
    <source>
        <dbReference type="Proteomes" id="UP000192656"/>
    </source>
</evidence>
<accession>A0A1W2EZ50</accession>
<feature type="transmembrane region" description="Helical" evidence="2">
    <location>
        <begin position="6"/>
        <end position="30"/>
    </location>
</feature>
<keyword evidence="2" id="KW-1133">Transmembrane helix</keyword>
<name>A0A1W2EZ50_9HYPH</name>
<sequence>MTASSSTVWAAAGINLAFTAIVVGITGVVLSNQWSVATTIGEMRTTIASMEKVSTDTSAVVKDIQTRTTSMERQLFAERTSPGQLLASAGINVDQDVGVTMIRGRVVMVPRTQQAAERLSTNFQRVKLLPTVDGYTLDEASVAVVENYISSTASAASALDRPSPYLFEDLDKATPTQATSAGSDTEAASTSSQ</sequence>
<dbReference type="AlphaFoldDB" id="A0A1W2EZ50"/>
<evidence type="ECO:0000256" key="1">
    <source>
        <dbReference type="SAM" id="MobiDB-lite"/>
    </source>
</evidence>
<proteinExistence type="predicted"/>
<feature type="compositionally biased region" description="Polar residues" evidence="1">
    <location>
        <begin position="174"/>
        <end position="193"/>
    </location>
</feature>
<reference evidence="3 4" key="1">
    <citation type="submission" date="2017-04" db="EMBL/GenBank/DDBJ databases">
        <authorList>
            <person name="Afonso C.L."/>
            <person name="Miller P.J."/>
            <person name="Scott M.A."/>
            <person name="Spackman E."/>
            <person name="Goraichik I."/>
            <person name="Dimitrov K.M."/>
            <person name="Suarez D.L."/>
            <person name="Swayne D.E."/>
        </authorList>
    </citation>
    <scope>NUCLEOTIDE SEQUENCE [LARGE SCALE GENOMIC DNA]</scope>
    <source>
        <strain evidence="3 4">CGMCC 1.10972</strain>
    </source>
</reference>
<keyword evidence="2" id="KW-0472">Membrane</keyword>
<evidence type="ECO:0000313" key="3">
    <source>
        <dbReference type="EMBL" id="SMD14941.1"/>
    </source>
</evidence>
<organism evidence="3 4">
    <name type="scientific">Fulvimarina manganoxydans</name>
    <dbReference type="NCBI Taxonomy" id="937218"/>
    <lineage>
        <taxon>Bacteria</taxon>
        <taxon>Pseudomonadati</taxon>
        <taxon>Pseudomonadota</taxon>
        <taxon>Alphaproteobacteria</taxon>
        <taxon>Hyphomicrobiales</taxon>
        <taxon>Aurantimonadaceae</taxon>
        <taxon>Fulvimarina</taxon>
    </lineage>
</organism>
<keyword evidence="2" id="KW-0812">Transmembrane</keyword>
<feature type="region of interest" description="Disordered" evidence="1">
    <location>
        <begin position="168"/>
        <end position="193"/>
    </location>
</feature>
<protein>
    <submittedName>
        <fullName evidence="3">Uncharacterized protein</fullName>
    </submittedName>
</protein>
<gene>
    <name evidence="3" type="ORF">SAMN06297251_14410</name>
</gene>
<evidence type="ECO:0000256" key="2">
    <source>
        <dbReference type="SAM" id="Phobius"/>
    </source>
</evidence>
<dbReference type="EMBL" id="FWXR01000044">
    <property type="protein sequence ID" value="SMD14941.1"/>
    <property type="molecule type" value="Genomic_DNA"/>
</dbReference>